<comment type="caution">
    <text evidence="1">The sequence shown here is derived from an EMBL/GenBank/DDBJ whole genome shotgun (WGS) entry which is preliminary data.</text>
</comment>
<dbReference type="RefSeq" id="WP_111268536.1">
    <property type="nucleotide sequence ID" value="NZ_QKWW01000006.1"/>
</dbReference>
<gene>
    <name evidence="1" type="ORF">DN757_01635</name>
</gene>
<dbReference type="EMBL" id="QKWW01000006">
    <property type="protein sequence ID" value="PZT57385.1"/>
    <property type="molecule type" value="Genomic_DNA"/>
</dbReference>
<organism evidence="1 2">
    <name type="scientific">Paenibacillus silvae</name>
    <dbReference type="NCBI Taxonomy" id="1325358"/>
    <lineage>
        <taxon>Bacteria</taxon>
        <taxon>Bacillati</taxon>
        <taxon>Bacillota</taxon>
        <taxon>Bacilli</taxon>
        <taxon>Bacillales</taxon>
        <taxon>Paenibacillaceae</taxon>
        <taxon>Paenibacillus</taxon>
    </lineage>
</organism>
<sequence>MLQPNHEDTTLIKSFLELPYLLTLIQINIKKINASDLRMKELFVLYLERLQDEVTKEITDIKRKMRTNGLKILETWELDDRLRAEYLCRGYRFEIMLLWSKVKVDIEIKLSELMEVDIKKISRQ</sequence>
<dbReference type="InterPro" id="IPR058600">
    <property type="entry name" value="YhjD-like"/>
</dbReference>
<dbReference type="AlphaFoldDB" id="A0A2W6NNP4"/>
<dbReference type="Pfam" id="PF26325">
    <property type="entry name" value="YhjD"/>
    <property type="match status" value="1"/>
</dbReference>
<reference evidence="1 2" key="1">
    <citation type="submission" date="2018-06" db="EMBL/GenBank/DDBJ databases">
        <title>Isolation of heavy metals resistant Paenibacillus silvae NC2 from Gold-Copper mine in ZiJin, China.</title>
        <authorList>
            <person name="Xu J."/>
            <person name="Mazhar H.S."/>
            <person name="Rensing C."/>
        </authorList>
    </citation>
    <scope>NUCLEOTIDE SEQUENCE [LARGE SCALE GENOMIC DNA]</scope>
    <source>
        <strain evidence="1 2">NC2</strain>
    </source>
</reference>
<evidence type="ECO:0000313" key="2">
    <source>
        <dbReference type="Proteomes" id="UP000249204"/>
    </source>
</evidence>
<protein>
    <submittedName>
        <fullName evidence="1">Uncharacterized protein</fullName>
    </submittedName>
</protein>
<name>A0A2W6NNP4_9BACL</name>
<proteinExistence type="predicted"/>
<accession>A0A2W6NNP4</accession>
<evidence type="ECO:0000313" key="1">
    <source>
        <dbReference type="EMBL" id="PZT57385.1"/>
    </source>
</evidence>
<dbReference type="Proteomes" id="UP000249204">
    <property type="component" value="Unassembled WGS sequence"/>
</dbReference>